<protein>
    <recommendedName>
        <fullName evidence="9">SOSEKI DIX-like domain-containing protein</fullName>
    </recommendedName>
</protein>
<reference evidence="10" key="1">
    <citation type="submission" date="2020-03" db="EMBL/GenBank/DDBJ databases">
        <title>A high-quality chromosome-level genome assembly of a woody plant with both climbing and erect habits, Rhamnella rubrinervis.</title>
        <authorList>
            <person name="Lu Z."/>
            <person name="Yang Y."/>
            <person name="Zhu X."/>
            <person name="Sun Y."/>
        </authorList>
    </citation>
    <scope>NUCLEOTIDE SEQUENCE</scope>
    <source>
        <strain evidence="10">BYM</strain>
        <tissue evidence="10">Leaf</tissue>
    </source>
</reference>
<feature type="compositionally biased region" description="Polar residues" evidence="8">
    <location>
        <begin position="201"/>
        <end position="211"/>
    </location>
</feature>
<feature type="region of interest" description="Disordered" evidence="8">
    <location>
        <begin position="351"/>
        <end position="392"/>
    </location>
</feature>
<feature type="compositionally biased region" description="Low complexity" evidence="8">
    <location>
        <begin position="257"/>
        <end position="281"/>
    </location>
</feature>
<evidence type="ECO:0000256" key="7">
    <source>
        <dbReference type="ARBA" id="ARBA00024211"/>
    </source>
</evidence>
<feature type="compositionally biased region" description="Basic and acidic residues" evidence="8">
    <location>
        <begin position="185"/>
        <end position="200"/>
    </location>
</feature>
<dbReference type="Proteomes" id="UP000796880">
    <property type="component" value="Unassembled WGS sequence"/>
</dbReference>
<dbReference type="GO" id="GO:0051301">
    <property type="term" value="P:cell division"/>
    <property type="evidence" value="ECO:0007669"/>
    <property type="project" value="UniProtKB-KW"/>
</dbReference>
<feature type="region of interest" description="Disordered" evidence="8">
    <location>
        <begin position="154"/>
        <end position="281"/>
    </location>
</feature>
<feature type="region of interest" description="Disordered" evidence="8">
    <location>
        <begin position="439"/>
        <end position="466"/>
    </location>
</feature>
<dbReference type="EMBL" id="VOIH02000002">
    <property type="protein sequence ID" value="KAF3452657.1"/>
    <property type="molecule type" value="Genomic_DNA"/>
</dbReference>
<evidence type="ECO:0000256" key="1">
    <source>
        <dbReference type="ARBA" id="ARBA00004413"/>
    </source>
</evidence>
<feature type="compositionally biased region" description="Polar residues" evidence="8">
    <location>
        <begin position="162"/>
        <end position="178"/>
    </location>
</feature>
<evidence type="ECO:0000259" key="9">
    <source>
        <dbReference type="Pfam" id="PF06136"/>
    </source>
</evidence>
<feature type="domain" description="SOSEKI DIX-like" evidence="9">
    <location>
        <begin position="14"/>
        <end position="101"/>
    </location>
</feature>
<dbReference type="AlphaFoldDB" id="A0A8K0HH28"/>
<name>A0A8K0HH28_9ROSA</name>
<keyword evidence="6" id="KW-0131">Cell cycle</keyword>
<evidence type="ECO:0000256" key="4">
    <source>
        <dbReference type="ARBA" id="ARBA00022618"/>
    </source>
</evidence>
<comment type="subcellular location">
    <subcellularLocation>
        <location evidence="1">Cell membrane</location>
        <topology evidence="1">Peripheral membrane protein</topology>
        <orientation evidence="1">Cytoplasmic side</orientation>
    </subcellularLocation>
</comment>
<dbReference type="OrthoDB" id="1907705at2759"/>
<keyword evidence="4" id="KW-0132">Cell division</keyword>
<keyword evidence="3" id="KW-1003">Cell membrane</keyword>
<dbReference type="GO" id="GO:0051258">
    <property type="term" value="P:protein polymerization"/>
    <property type="evidence" value="ECO:0007669"/>
    <property type="project" value="UniProtKB-ARBA"/>
</dbReference>
<evidence type="ECO:0000313" key="11">
    <source>
        <dbReference type="Proteomes" id="UP000796880"/>
    </source>
</evidence>
<feature type="region of interest" description="Disordered" evidence="8">
    <location>
        <begin position="310"/>
        <end position="334"/>
    </location>
</feature>
<dbReference type="InterPro" id="IPR010369">
    <property type="entry name" value="SOK"/>
</dbReference>
<comment type="caution">
    <text evidence="10">The sequence shown here is derived from an EMBL/GenBank/DDBJ whole genome shotgun (WGS) entry which is preliminary data.</text>
</comment>
<organism evidence="10 11">
    <name type="scientific">Rhamnella rubrinervis</name>
    <dbReference type="NCBI Taxonomy" id="2594499"/>
    <lineage>
        <taxon>Eukaryota</taxon>
        <taxon>Viridiplantae</taxon>
        <taxon>Streptophyta</taxon>
        <taxon>Embryophyta</taxon>
        <taxon>Tracheophyta</taxon>
        <taxon>Spermatophyta</taxon>
        <taxon>Magnoliopsida</taxon>
        <taxon>eudicotyledons</taxon>
        <taxon>Gunneridae</taxon>
        <taxon>Pentapetalae</taxon>
        <taxon>rosids</taxon>
        <taxon>fabids</taxon>
        <taxon>Rosales</taxon>
        <taxon>Rhamnaceae</taxon>
        <taxon>rhamnoid group</taxon>
        <taxon>Rhamneae</taxon>
        <taxon>Rhamnella</taxon>
    </lineage>
</organism>
<feature type="compositionally biased region" description="Low complexity" evidence="8">
    <location>
        <begin position="448"/>
        <end position="460"/>
    </location>
</feature>
<dbReference type="Pfam" id="PF06136">
    <property type="entry name" value="SOK"/>
    <property type="match status" value="1"/>
</dbReference>
<evidence type="ECO:0000256" key="6">
    <source>
        <dbReference type="ARBA" id="ARBA00023306"/>
    </source>
</evidence>
<dbReference type="GO" id="GO:0005886">
    <property type="term" value="C:plasma membrane"/>
    <property type="evidence" value="ECO:0007669"/>
    <property type="project" value="UniProtKB-SubCell"/>
</dbReference>
<accession>A0A8K0HH28</accession>
<evidence type="ECO:0000256" key="3">
    <source>
        <dbReference type="ARBA" id="ARBA00022475"/>
    </source>
</evidence>
<evidence type="ECO:0000313" key="10">
    <source>
        <dbReference type="EMBL" id="KAF3452657.1"/>
    </source>
</evidence>
<evidence type="ECO:0000256" key="5">
    <source>
        <dbReference type="ARBA" id="ARBA00023136"/>
    </source>
</evidence>
<gene>
    <name evidence="10" type="ORF">FNV43_RR03090</name>
</gene>
<keyword evidence="2" id="KW-0217">Developmental protein</keyword>
<feature type="compositionally biased region" description="Basic and acidic residues" evidence="8">
    <location>
        <begin position="233"/>
        <end position="251"/>
    </location>
</feature>
<feature type="compositionally biased region" description="Polar residues" evidence="8">
    <location>
        <begin position="315"/>
        <end position="327"/>
    </location>
</feature>
<dbReference type="InterPro" id="IPR048351">
    <property type="entry name" value="SOK_DIX"/>
</dbReference>
<evidence type="ECO:0000256" key="2">
    <source>
        <dbReference type="ARBA" id="ARBA00022473"/>
    </source>
</evidence>
<dbReference type="PANTHER" id="PTHR31083">
    <property type="entry name" value="UPSTREAM OF FLC PROTEIN (DUF966)"/>
    <property type="match status" value="1"/>
</dbReference>
<proteinExistence type="inferred from homology"/>
<comment type="similarity">
    <text evidence="7">Belongs to the SOSEKI family.</text>
</comment>
<dbReference type="PANTHER" id="PTHR31083:SF5">
    <property type="entry name" value="PROTEIN SOSEKI 1"/>
    <property type="match status" value="1"/>
</dbReference>
<evidence type="ECO:0000256" key="8">
    <source>
        <dbReference type="SAM" id="MobiDB-lite"/>
    </source>
</evidence>
<keyword evidence="5" id="KW-0472">Membrane</keyword>
<keyword evidence="11" id="KW-1185">Reference proteome</keyword>
<sequence length="466" mass="52416">MEAKLGGGEIRRLHIIYFLSHMGRVDHPHLIRVHHLTRSGVYLRDVKRWLAELRGKDIAEAYAWSYKRRYKKGYVWQDLLDDDLITPISDNEYVLKGSEIISATYDGPTNQYVEKKGSTQKEEQLFHEVVEDHKLDDQPPPPPPQLLKQEIETYPDSKRSSEINQESPHFGSERSTLTDVELSDESMKLEDQEDNNKHSSETVLTNNNVTDCGNPKEKFGSIPSAFYSNRGMNKKETTSKKNLEEGTKEMEGTPPNSSNSSSSTSSSSKSSALPKSKSYSSGASSVLRNLMSCGAVDTNDAVLVMFSRRDHHKSSSATTKRSSNESSRIFKGDKLGGSARCFGTTFWNPHDQEQQQQQQQKHSPSKSCEWSKESYHSKKHQQQQQTEFTNQKPVSAAYRPVREPNCSQCGKPFKPEKMHSHMKSCKGMKALAKATPTSINRTPINSDASMTSSYNNSASSGYLLTN</sequence>